<accession>A0A941BHN2</accession>
<organism evidence="1 2">
    <name type="scientific">Ideonella alba</name>
    <dbReference type="NCBI Taxonomy" id="2824118"/>
    <lineage>
        <taxon>Bacteria</taxon>
        <taxon>Pseudomonadati</taxon>
        <taxon>Pseudomonadota</taxon>
        <taxon>Betaproteobacteria</taxon>
        <taxon>Burkholderiales</taxon>
        <taxon>Sphaerotilaceae</taxon>
        <taxon>Ideonella</taxon>
    </lineage>
</organism>
<comment type="caution">
    <text evidence="1">The sequence shown here is derived from an EMBL/GenBank/DDBJ whole genome shotgun (WGS) entry which is preliminary data.</text>
</comment>
<keyword evidence="2" id="KW-1185">Reference proteome</keyword>
<gene>
    <name evidence="1" type="ORF">KAK03_22900</name>
</gene>
<dbReference type="Proteomes" id="UP000676246">
    <property type="component" value="Unassembled WGS sequence"/>
</dbReference>
<reference evidence="1 2" key="1">
    <citation type="submission" date="2021-04" db="EMBL/GenBank/DDBJ databases">
        <title>The genome sequence of Ideonella sp. 3Y2.</title>
        <authorList>
            <person name="Liu Y."/>
        </authorList>
    </citation>
    <scope>NUCLEOTIDE SEQUENCE [LARGE SCALE GENOMIC DNA]</scope>
    <source>
        <strain evidence="1 2">3Y2</strain>
    </source>
</reference>
<dbReference type="EMBL" id="JAGQDD010000026">
    <property type="protein sequence ID" value="MBQ0933332.1"/>
    <property type="molecule type" value="Genomic_DNA"/>
</dbReference>
<sequence length="101" mass="11464">MFDPATYTDAFERHHGCTESEWLGQLPGAAQPHAVQLGQAQARVLIDGGTLQIDWQVLPPRRIALIQLPQMHVRYRFDGVSAEARQRFMKRFDLFMQKGGG</sequence>
<dbReference type="RefSeq" id="WP_210856994.1">
    <property type="nucleotide sequence ID" value="NZ_JAGQDD010000026.1"/>
</dbReference>
<proteinExistence type="predicted"/>
<evidence type="ECO:0000313" key="1">
    <source>
        <dbReference type="EMBL" id="MBQ0933332.1"/>
    </source>
</evidence>
<evidence type="ECO:0000313" key="2">
    <source>
        <dbReference type="Proteomes" id="UP000676246"/>
    </source>
</evidence>
<name>A0A941BHN2_9BURK</name>
<protein>
    <submittedName>
        <fullName evidence="1">Uncharacterized protein</fullName>
    </submittedName>
</protein>
<dbReference type="AlphaFoldDB" id="A0A941BHN2"/>